<dbReference type="InterPro" id="IPR036388">
    <property type="entry name" value="WH-like_DNA-bd_sf"/>
</dbReference>
<dbReference type="GO" id="GO:0006355">
    <property type="term" value="P:regulation of DNA-templated transcription"/>
    <property type="evidence" value="ECO:0007669"/>
    <property type="project" value="InterPro"/>
</dbReference>
<dbReference type="eggNOG" id="COG0745">
    <property type="taxonomic scope" value="Bacteria"/>
</dbReference>
<dbReference type="InterPro" id="IPR039420">
    <property type="entry name" value="WalR-like"/>
</dbReference>
<dbReference type="InterPro" id="IPR001789">
    <property type="entry name" value="Sig_transdc_resp-reg_receiver"/>
</dbReference>
<evidence type="ECO:0000313" key="11">
    <source>
        <dbReference type="Proteomes" id="UP000015520"/>
    </source>
</evidence>
<keyword evidence="1 6" id="KW-0597">Phosphoprotein</keyword>
<evidence type="ECO:0000259" key="8">
    <source>
        <dbReference type="PROSITE" id="PS50110"/>
    </source>
</evidence>
<evidence type="ECO:0000256" key="7">
    <source>
        <dbReference type="PROSITE-ProRule" id="PRU01091"/>
    </source>
</evidence>
<evidence type="ECO:0000256" key="3">
    <source>
        <dbReference type="ARBA" id="ARBA00023015"/>
    </source>
</evidence>
<proteinExistence type="predicted"/>
<dbReference type="GO" id="GO:0000156">
    <property type="term" value="F:phosphorelay response regulator activity"/>
    <property type="evidence" value="ECO:0007669"/>
    <property type="project" value="TreeGrafter"/>
</dbReference>
<feature type="domain" description="OmpR/PhoB-type" evidence="9">
    <location>
        <begin position="134"/>
        <end position="225"/>
    </location>
</feature>
<dbReference type="PANTHER" id="PTHR48111">
    <property type="entry name" value="REGULATOR OF RPOS"/>
    <property type="match status" value="1"/>
</dbReference>
<dbReference type="Proteomes" id="UP000015520">
    <property type="component" value="Unassembled WGS sequence"/>
</dbReference>
<feature type="DNA-binding region" description="OmpR/PhoB-type" evidence="7">
    <location>
        <begin position="134"/>
        <end position="225"/>
    </location>
</feature>
<dbReference type="GO" id="GO:0032993">
    <property type="term" value="C:protein-DNA complex"/>
    <property type="evidence" value="ECO:0007669"/>
    <property type="project" value="TreeGrafter"/>
</dbReference>
<dbReference type="STRING" id="1172190.M947_04060"/>
<name>T0JNS7_9BACT</name>
<dbReference type="Gene3D" id="1.10.10.10">
    <property type="entry name" value="Winged helix-like DNA-binding domain superfamily/Winged helix DNA-binding domain"/>
    <property type="match status" value="1"/>
</dbReference>
<protein>
    <submittedName>
        <fullName evidence="10">Transcriptional regulator</fullName>
    </submittedName>
</protein>
<dbReference type="OrthoDB" id="5348699at2"/>
<keyword evidence="3" id="KW-0805">Transcription regulation</keyword>
<dbReference type="GO" id="GO:0000976">
    <property type="term" value="F:transcription cis-regulatory region binding"/>
    <property type="evidence" value="ECO:0007669"/>
    <property type="project" value="TreeGrafter"/>
</dbReference>
<dbReference type="InterPro" id="IPR011006">
    <property type="entry name" value="CheY-like_superfamily"/>
</dbReference>
<evidence type="ECO:0000256" key="5">
    <source>
        <dbReference type="ARBA" id="ARBA00023163"/>
    </source>
</evidence>
<evidence type="ECO:0000256" key="1">
    <source>
        <dbReference type="ARBA" id="ARBA00022553"/>
    </source>
</evidence>
<dbReference type="PANTHER" id="PTHR48111:SF1">
    <property type="entry name" value="TWO-COMPONENT RESPONSE REGULATOR ORR33"/>
    <property type="match status" value="1"/>
</dbReference>
<dbReference type="SUPFAM" id="SSF52172">
    <property type="entry name" value="CheY-like"/>
    <property type="match status" value="1"/>
</dbReference>
<evidence type="ECO:0000256" key="2">
    <source>
        <dbReference type="ARBA" id="ARBA00023012"/>
    </source>
</evidence>
<dbReference type="PROSITE" id="PS50110">
    <property type="entry name" value="RESPONSE_REGULATORY"/>
    <property type="match status" value="1"/>
</dbReference>
<dbReference type="InterPro" id="IPR001867">
    <property type="entry name" value="OmpR/PhoB-type_DNA-bd"/>
</dbReference>
<dbReference type="PATRIC" id="fig|1172190.3.peg.788"/>
<dbReference type="PROSITE" id="PS51755">
    <property type="entry name" value="OMPR_PHOB"/>
    <property type="match status" value="1"/>
</dbReference>
<evidence type="ECO:0000313" key="10">
    <source>
        <dbReference type="EMBL" id="EQB39756.1"/>
    </source>
</evidence>
<dbReference type="Pfam" id="PF00072">
    <property type="entry name" value="Response_reg"/>
    <property type="match status" value="1"/>
</dbReference>
<dbReference type="AlphaFoldDB" id="T0JNS7"/>
<dbReference type="Gene3D" id="3.40.50.2300">
    <property type="match status" value="1"/>
</dbReference>
<keyword evidence="2" id="KW-0902">Two-component regulatory system</keyword>
<evidence type="ECO:0000256" key="4">
    <source>
        <dbReference type="ARBA" id="ARBA00023125"/>
    </source>
</evidence>
<evidence type="ECO:0000256" key="6">
    <source>
        <dbReference type="PROSITE-ProRule" id="PRU00169"/>
    </source>
</evidence>
<keyword evidence="4 7" id="KW-0238">DNA-binding</keyword>
<reference evidence="10 11" key="1">
    <citation type="submission" date="2013-07" db="EMBL/GenBank/DDBJ databases">
        <title>Sulfurimonas hongkongensis AST-10 Genome Sequencing.</title>
        <authorList>
            <person name="Cai L."/>
            <person name="Zhang T."/>
        </authorList>
    </citation>
    <scope>NUCLEOTIDE SEQUENCE [LARGE SCALE GENOMIC DNA]</scope>
    <source>
        <strain evidence="10 11">AST-10</strain>
    </source>
</reference>
<feature type="modified residue" description="4-aspartylphosphate" evidence="6">
    <location>
        <position position="61"/>
    </location>
</feature>
<dbReference type="SMART" id="SM00862">
    <property type="entry name" value="Trans_reg_C"/>
    <property type="match status" value="1"/>
</dbReference>
<dbReference type="GO" id="GO:0005829">
    <property type="term" value="C:cytosol"/>
    <property type="evidence" value="ECO:0007669"/>
    <property type="project" value="TreeGrafter"/>
</dbReference>
<gene>
    <name evidence="10" type="ORF">M947_04060</name>
</gene>
<dbReference type="EMBL" id="AUPZ01000005">
    <property type="protein sequence ID" value="EQB39756.1"/>
    <property type="molecule type" value="Genomic_DNA"/>
</dbReference>
<dbReference type="Pfam" id="PF00486">
    <property type="entry name" value="Trans_reg_C"/>
    <property type="match status" value="1"/>
</dbReference>
<dbReference type="SMART" id="SM00448">
    <property type="entry name" value="REC"/>
    <property type="match status" value="1"/>
</dbReference>
<dbReference type="RefSeq" id="WP_021287083.1">
    <property type="nucleotide sequence ID" value="NZ_AUPZ01000005.1"/>
</dbReference>
<organism evidence="10 11">
    <name type="scientific">Sulfurimonas hongkongensis</name>
    <dbReference type="NCBI Taxonomy" id="1172190"/>
    <lineage>
        <taxon>Bacteria</taxon>
        <taxon>Pseudomonadati</taxon>
        <taxon>Campylobacterota</taxon>
        <taxon>Epsilonproteobacteria</taxon>
        <taxon>Campylobacterales</taxon>
        <taxon>Sulfurimonadaceae</taxon>
        <taxon>Sulfurimonas</taxon>
    </lineage>
</organism>
<keyword evidence="5" id="KW-0804">Transcription</keyword>
<keyword evidence="11" id="KW-1185">Reference proteome</keyword>
<evidence type="ECO:0000259" key="9">
    <source>
        <dbReference type="PROSITE" id="PS51755"/>
    </source>
</evidence>
<feature type="domain" description="Response regulatory" evidence="8">
    <location>
        <begin position="12"/>
        <end position="126"/>
    </location>
</feature>
<dbReference type="CDD" id="cd00156">
    <property type="entry name" value="REC"/>
    <property type="match status" value="1"/>
</dbReference>
<comment type="caution">
    <text evidence="10">The sequence shown here is derived from an EMBL/GenBank/DDBJ whole genome shotgun (WGS) entry which is preliminary data.</text>
</comment>
<accession>T0JNS7</accession>
<sequence>MQAIHKRLQALTLLIAEDDESTLKWLSRVLSIYFKEVRVAKDAMQALELFKESPSDVIISDIEMPQVDGLHLLQKISQLSPNTIRVVMTAYNTPEYINIAVESNVDFYLKKPIDIDEFLVAISSSVSKGSILSEEIFLNEDYSYSYKQKLVKKGQESIKLTKKEVLLLELLLKNRKSIVSIEQIEHSVWQESVSADAIRMVVAGIRKKLYQGVIENVKGLGYRIE</sequence>